<dbReference type="Proteomes" id="UP000289437">
    <property type="component" value="Unassembled WGS sequence"/>
</dbReference>
<feature type="signal peptide" evidence="2">
    <location>
        <begin position="1"/>
        <end position="22"/>
    </location>
</feature>
<reference evidence="5" key="2">
    <citation type="submission" date="2019-02" db="EMBL/GenBank/DDBJ databases">
        <title>Granulicella sibirica sp. nov., a psychrotolerant acidobacterium isolated from an organic soil layer in forested tundra, West Siberia.</title>
        <authorList>
            <person name="Oshkin I.Y."/>
            <person name="Kulichevskaya I.S."/>
            <person name="Rijpstra W.I.C."/>
            <person name="Sinninghe Damste J.S."/>
            <person name="Rakitin A.L."/>
            <person name="Ravin N.V."/>
            <person name="Dedysh S.N."/>
        </authorList>
    </citation>
    <scope>NUCLEOTIDE SEQUENCE [LARGE SCALE GENOMIC DNA]</scope>
    <source>
        <strain evidence="5">AF10</strain>
    </source>
</reference>
<dbReference type="PROSITE" id="PS50234">
    <property type="entry name" value="VWFA"/>
    <property type="match status" value="1"/>
</dbReference>
<feature type="domain" description="VWFA" evidence="3">
    <location>
        <begin position="109"/>
        <end position="284"/>
    </location>
</feature>
<organism evidence="4 5">
    <name type="scientific">Granulicella sibirica</name>
    <dbReference type="NCBI Taxonomy" id="2479048"/>
    <lineage>
        <taxon>Bacteria</taxon>
        <taxon>Pseudomonadati</taxon>
        <taxon>Acidobacteriota</taxon>
        <taxon>Terriglobia</taxon>
        <taxon>Terriglobales</taxon>
        <taxon>Acidobacteriaceae</taxon>
        <taxon>Granulicella</taxon>
    </lineage>
</organism>
<dbReference type="OrthoDB" id="110792at2"/>
<dbReference type="AlphaFoldDB" id="A0A4Q0T3F2"/>
<dbReference type="InterPro" id="IPR017802">
    <property type="entry name" value="VWFA-rel_acidobac-type"/>
</dbReference>
<dbReference type="InterPro" id="IPR002035">
    <property type="entry name" value="VWF_A"/>
</dbReference>
<protein>
    <submittedName>
        <fullName evidence="4">von Willebrand factor, type A</fullName>
    </submittedName>
</protein>
<sequence>MGWGTRALAAWLAVQVPLMAQAPVVRKPPQAPQGNETPLNEPASQAPVSTGRDVETLRVQTRLVNVALNVVDATGAPVGGLEKDQFDIHEDGKLQKLAIFERESTTPLSIVLAIDSSESLTGFHKLEREAGKKFVKALVRQQDELDLMEFADSVREIVPFTNDARRIDSGLGDLQNGDDTALYEAIYLAADRLKDTSAANGRRRIIVLISDGGNTKKGMVYARALEEVQRAGALVYSIIVVPVSADAGRNTGGEHALIQMSQDTGGKYFYVQDPGDLNAAFQHVSEDLRTQYLLGYYAPKRGEDTSFRTIRVTLNDPGLQAKYKLRYRSGYYADAR</sequence>
<dbReference type="Pfam" id="PF13519">
    <property type="entry name" value="VWA_2"/>
    <property type="match status" value="1"/>
</dbReference>
<keyword evidence="5" id="KW-1185">Reference proteome</keyword>
<dbReference type="NCBIfam" id="TIGR03436">
    <property type="entry name" value="acidobact_VWFA"/>
    <property type="match status" value="1"/>
</dbReference>
<dbReference type="SMART" id="SM00327">
    <property type="entry name" value="VWA"/>
    <property type="match status" value="1"/>
</dbReference>
<dbReference type="RefSeq" id="WP_128911246.1">
    <property type="nucleotide sequence ID" value="NZ_RDSM01000001.1"/>
</dbReference>
<evidence type="ECO:0000313" key="5">
    <source>
        <dbReference type="Proteomes" id="UP000289437"/>
    </source>
</evidence>
<evidence type="ECO:0000313" key="4">
    <source>
        <dbReference type="EMBL" id="RXH57010.1"/>
    </source>
</evidence>
<accession>A0A4Q0T3F2</accession>
<feature type="chain" id="PRO_5020815572" evidence="2">
    <location>
        <begin position="23"/>
        <end position="336"/>
    </location>
</feature>
<keyword evidence="2" id="KW-0732">Signal</keyword>
<evidence type="ECO:0000256" key="2">
    <source>
        <dbReference type="SAM" id="SignalP"/>
    </source>
</evidence>
<dbReference type="InterPro" id="IPR036465">
    <property type="entry name" value="vWFA_dom_sf"/>
</dbReference>
<dbReference type="Gene3D" id="3.40.50.410">
    <property type="entry name" value="von Willebrand factor, type A domain"/>
    <property type="match status" value="1"/>
</dbReference>
<evidence type="ECO:0000259" key="3">
    <source>
        <dbReference type="PROSITE" id="PS50234"/>
    </source>
</evidence>
<evidence type="ECO:0000256" key="1">
    <source>
        <dbReference type="SAM" id="MobiDB-lite"/>
    </source>
</evidence>
<proteinExistence type="predicted"/>
<dbReference type="EMBL" id="RDSM01000001">
    <property type="protein sequence ID" value="RXH57010.1"/>
    <property type="molecule type" value="Genomic_DNA"/>
</dbReference>
<reference evidence="4 5" key="1">
    <citation type="submission" date="2018-11" db="EMBL/GenBank/DDBJ databases">
        <authorList>
            <person name="Mardanov A.V."/>
            <person name="Ravin N.V."/>
            <person name="Dedysh S.N."/>
        </authorList>
    </citation>
    <scope>NUCLEOTIDE SEQUENCE [LARGE SCALE GENOMIC DNA]</scope>
    <source>
        <strain evidence="4 5">AF10</strain>
    </source>
</reference>
<dbReference type="SUPFAM" id="SSF53300">
    <property type="entry name" value="vWA-like"/>
    <property type="match status" value="1"/>
</dbReference>
<comment type="caution">
    <text evidence="4">The sequence shown here is derived from an EMBL/GenBank/DDBJ whole genome shotgun (WGS) entry which is preliminary data.</text>
</comment>
<feature type="region of interest" description="Disordered" evidence="1">
    <location>
        <begin position="26"/>
        <end position="52"/>
    </location>
</feature>
<gene>
    <name evidence="4" type="ORF">GRAN_0320</name>
</gene>
<name>A0A4Q0T3F2_9BACT</name>
<feature type="compositionally biased region" description="Polar residues" evidence="1">
    <location>
        <begin position="32"/>
        <end position="48"/>
    </location>
</feature>